<feature type="transmembrane region" description="Helical" evidence="1">
    <location>
        <begin position="79"/>
        <end position="97"/>
    </location>
</feature>
<evidence type="ECO:0000256" key="2">
    <source>
        <dbReference type="SAM" id="SignalP"/>
    </source>
</evidence>
<feature type="transmembrane region" description="Helical" evidence="1">
    <location>
        <begin position="35"/>
        <end position="53"/>
    </location>
</feature>
<feature type="signal peptide" evidence="2">
    <location>
        <begin position="1"/>
        <end position="19"/>
    </location>
</feature>
<dbReference type="Proteomes" id="UP000887575">
    <property type="component" value="Unassembled WGS sequence"/>
</dbReference>
<evidence type="ECO:0000313" key="3">
    <source>
        <dbReference type="Proteomes" id="UP000887575"/>
    </source>
</evidence>
<protein>
    <submittedName>
        <fullName evidence="4">Uncharacterized protein</fullName>
    </submittedName>
</protein>
<proteinExistence type="predicted"/>
<keyword evidence="1" id="KW-0812">Transmembrane</keyword>
<reference evidence="4" key="1">
    <citation type="submission" date="2024-02" db="UniProtKB">
        <authorList>
            <consortium name="WormBaseParasite"/>
        </authorList>
    </citation>
    <scope>IDENTIFICATION</scope>
</reference>
<dbReference type="WBParaSite" id="MBELARI_LOCUS4747">
    <property type="protein sequence ID" value="MBELARI_LOCUS4747"/>
    <property type="gene ID" value="MBELARI_LOCUS4747"/>
</dbReference>
<keyword evidence="3" id="KW-1185">Reference proteome</keyword>
<dbReference type="AlphaFoldDB" id="A0AAF3FCN9"/>
<keyword evidence="1" id="KW-0472">Membrane</keyword>
<keyword evidence="2" id="KW-0732">Signal</keyword>
<sequence>MLAFSGLIITVPFSALVSASPPCASSTQLSFAEPVLGECSLLYGIPLSFYFIIRDASAAIRTIVTLEFSPEAWTEELDAFPLIFLVGFAGAGVWLAYMVMAMIFPMFGGILEWILMGKVMDGEGDNILDRMRFCFGSWWLLNMFVPPIWKEVEWTEWAVQGIITRPFRSET</sequence>
<keyword evidence="1" id="KW-1133">Transmembrane helix</keyword>
<evidence type="ECO:0000256" key="1">
    <source>
        <dbReference type="SAM" id="Phobius"/>
    </source>
</evidence>
<name>A0AAF3FCN9_9BILA</name>
<feature type="chain" id="PRO_5042222294" evidence="2">
    <location>
        <begin position="20"/>
        <end position="171"/>
    </location>
</feature>
<evidence type="ECO:0000313" key="4">
    <source>
        <dbReference type="WBParaSite" id="MBELARI_LOCUS4747"/>
    </source>
</evidence>
<organism evidence="3 4">
    <name type="scientific">Mesorhabditis belari</name>
    <dbReference type="NCBI Taxonomy" id="2138241"/>
    <lineage>
        <taxon>Eukaryota</taxon>
        <taxon>Metazoa</taxon>
        <taxon>Ecdysozoa</taxon>
        <taxon>Nematoda</taxon>
        <taxon>Chromadorea</taxon>
        <taxon>Rhabditida</taxon>
        <taxon>Rhabditina</taxon>
        <taxon>Rhabditomorpha</taxon>
        <taxon>Rhabditoidea</taxon>
        <taxon>Rhabditidae</taxon>
        <taxon>Mesorhabditinae</taxon>
        <taxon>Mesorhabditis</taxon>
    </lineage>
</organism>
<accession>A0AAF3FCN9</accession>